<keyword evidence="1" id="KW-0732">Signal</keyword>
<gene>
    <name evidence="2" type="ORF">MU0053_004685</name>
</gene>
<evidence type="ECO:0000256" key="1">
    <source>
        <dbReference type="SAM" id="SignalP"/>
    </source>
</evidence>
<organism evidence="2 3">
    <name type="scientific">[Mycobacterium] burgundiense</name>
    <dbReference type="NCBI Taxonomy" id="3064286"/>
    <lineage>
        <taxon>Bacteria</taxon>
        <taxon>Bacillati</taxon>
        <taxon>Actinomycetota</taxon>
        <taxon>Actinomycetes</taxon>
        <taxon>Mycobacteriales</taxon>
        <taxon>Mycobacteriaceae</taxon>
        <taxon>Mycolicibacterium</taxon>
    </lineage>
</organism>
<feature type="chain" id="PRO_5047088250" description="Secreted protein" evidence="1">
    <location>
        <begin position="25"/>
        <end position="158"/>
    </location>
</feature>
<dbReference type="RefSeq" id="WP_308479956.1">
    <property type="nucleotide sequence ID" value="NZ_OY726397.1"/>
</dbReference>
<sequence>MRAVVMSVTVGMLLAGVCAPLAHADDVAINGVYTAVSDGEWAKTNERYEDRPSLISTWTVSSTCQNYLDCTGRVVSDHGWSADLSYRSGQWWVAQTLPDWIRCPDGSTAPGKQGFSFWPDRANPAVLIGWDKTVGPSGACGVNRWLTIEMPFTLTPRA</sequence>
<dbReference type="EMBL" id="OY726397">
    <property type="protein sequence ID" value="CAJ1510586.1"/>
    <property type="molecule type" value="Genomic_DNA"/>
</dbReference>
<name>A0ABN9NUK4_9MYCO</name>
<reference evidence="2 3" key="1">
    <citation type="submission" date="2023-08" db="EMBL/GenBank/DDBJ databases">
        <authorList>
            <person name="Folkvardsen B D."/>
            <person name="Norman A."/>
        </authorList>
    </citation>
    <scope>NUCLEOTIDE SEQUENCE [LARGE SCALE GENOMIC DNA]</scope>
    <source>
        <strain evidence="2 3">Mu0053</strain>
    </source>
</reference>
<evidence type="ECO:0000313" key="3">
    <source>
        <dbReference type="Proteomes" id="UP001190465"/>
    </source>
</evidence>
<dbReference type="Proteomes" id="UP001190465">
    <property type="component" value="Chromosome"/>
</dbReference>
<protein>
    <recommendedName>
        <fullName evidence="4">Secreted protein</fullName>
    </recommendedName>
</protein>
<evidence type="ECO:0000313" key="2">
    <source>
        <dbReference type="EMBL" id="CAJ1510586.1"/>
    </source>
</evidence>
<evidence type="ECO:0008006" key="4">
    <source>
        <dbReference type="Google" id="ProtNLM"/>
    </source>
</evidence>
<accession>A0ABN9NUK4</accession>
<feature type="signal peptide" evidence="1">
    <location>
        <begin position="1"/>
        <end position="24"/>
    </location>
</feature>
<keyword evidence="3" id="KW-1185">Reference proteome</keyword>
<proteinExistence type="predicted"/>